<comment type="caution">
    <text evidence="1">The sequence shown here is derived from an EMBL/GenBank/DDBJ whole genome shotgun (WGS) entry which is preliminary data.</text>
</comment>
<evidence type="ECO:0000313" key="1">
    <source>
        <dbReference type="EMBL" id="KAF9063877.1"/>
    </source>
</evidence>
<dbReference type="OrthoDB" id="432234at2759"/>
<name>A0A9P5PIK4_9AGAR</name>
<evidence type="ECO:0000313" key="2">
    <source>
        <dbReference type="Proteomes" id="UP000772434"/>
    </source>
</evidence>
<organism evidence="1 2">
    <name type="scientific">Rhodocollybia butyracea</name>
    <dbReference type="NCBI Taxonomy" id="206335"/>
    <lineage>
        <taxon>Eukaryota</taxon>
        <taxon>Fungi</taxon>
        <taxon>Dikarya</taxon>
        <taxon>Basidiomycota</taxon>
        <taxon>Agaricomycotina</taxon>
        <taxon>Agaricomycetes</taxon>
        <taxon>Agaricomycetidae</taxon>
        <taxon>Agaricales</taxon>
        <taxon>Marasmiineae</taxon>
        <taxon>Omphalotaceae</taxon>
        <taxon>Rhodocollybia</taxon>
    </lineage>
</organism>
<keyword evidence="2" id="KW-1185">Reference proteome</keyword>
<proteinExistence type="predicted"/>
<sequence length="96" mass="10396">MSLDSGKTNHRLGRIPMVIGMPVMIMQNFDVPSGVVNGCKGTLSKIRYRLDSDGCQHAISCVVRAPHTNSGVALPFLKDKKLVVALEDTNAMAFSH</sequence>
<protein>
    <submittedName>
        <fullName evidence="1">Uncharacterized protein</fullName>
    </submittedName>
</protein>
<reference evidence="1" key="1">
    <citation type="submission" date="2020-11" db="EMBL/GenBank/DDBJ databases">
        <authorList>
            <consortium name="DOE Joint Genome Institute"/>
            <person name="Ahrendt S."/>
            <person name="Riley R."/>
            <person name="Andreopoulos W."/>
            <person name="Labutti K."/>
            <person name="Pangilinan J."/>
            <person name="Ruiz-Duenas F.J."/>
            <person name="Barrasa J.M."/>
            <person name="Sanchez-Garcia M."/>
            <person name="Camarero S."/>
            <person name="Miyauchi S."/>
            <person name="Serrano A."/>
            <person name="Linde D."/>
            <person name="Babiker R."/>
            <person name="Drula E."/>
            <person name="Ayuso-Fernandez I."/>
            <person name="Pacheco R."/>
            <person name="Padilla G."/>
            <person name="Ferreira P."/>
            <person name="Barriuso J."/>
            <person name="Kellner H."/>
            <person name="Castanera R."/>
            <person name="Alfaro M."/>
            <person name="Ramirez L."/>
            <person name="Pisabarro A.G."/>
            <person name="Kuo A."/>
            <person name="Tritt A."/>
            <person name="Lipzen A."/>
            <person name="He G."/>
            <person name="Yan M."/>
            <person name="Ng V."/>
            <person name="Cullen D."/>
            <person name="Martin F."/>
            <person name="Rosso M.-N."/>
            <person name="Henrissat B."/>
            <person name="Hibbett D."/>
            <person name="Martinez A.T."/>
            <person name="Grigoriev I.V."/>
        </authorList>
    </citation>
    <scope>NUCLEOTIDE SEQUENCE</scope>
    <source>
        <strain evidence="1">AH 40177</strain>
    </source>
</reference>
<dbReference type="AlphaFoldDB" id="A0A9P5PIK4"/>
<gene>
    <name evidence="1" type="ORF">BDP27DRAFT_1231363</name>
</gene>
<accession>A0A9P5PIK4</accession>
<dbReference type="Proteomes" id="UP000772434">
    <property type="component" value="Unassembled WGS sequence"/>
</dbReference>
<dbReference type="EMBL" id="JADNRY010000136">
    <property type="protein sequence ID" value="KAF9063877.1"/>
    <property type="molecule type" value="Genomic_DNA"/>
</dbReference>
<feature type="non-terminal residue" evidence="1">
    <location>
        <position position="96"/>
    </location>
</feature>